<dbReference type="GO" id="GO:0048280">
    <property type="term" value="P:vesicle fusion with Golgi apparatus"/>
    <property type="evidence" value="ECO:0007669"/>
    <property type="project" value="InterPro"/>
</dbReference>
<protein>
    <recommendedName>
        <fullName evidence="5">Vesicle tethering protein Uso1/P115-like head domain-containing protein</fullName>
    </recommendedName>
</protein>
<gene>
    <name evidence="6" type="ORF">CcCBS67573_g03733</name>
</gene>
<dbReference type="Gene3D" id="1.25.10.10">
    <property type="entry name" value="Leucine-rich Repeat Variant"/>
    <property type="match status" value="1"/>
</dbReference>
<dbReference type="GO" id="GO:0006888">
    <property type="term" value="P:endoplasmic reticulum to Golgi vesicle-mediated transport"/>
    <property type="evidence" value="ECO:0007669"/>
    <property type="project" value="TreeGrafter"/>
</dbReference>
<dbReference type="OrthoDB" id="198977at2759"/>
<keyword evidence="2" id="KW-0333">Golgi apparatus</keyword>
<dbReference type="InterPro" id="IPR041209">
    <property type="entry name" value="P115_Arm_rpt"/>
</dbReference>
<dbReference type="InterPro" id="IPR024095">
    <property type="entry name" value="Vesicle_P115"/>
</dbReference>
<name>A0A507FF84_9FUNG</name>
<evidence type="ECO:0000256" key="3">
    <source>
        <dbReference type="ARBA" id="ARBA00023054"/>
    </source>
</evidence>
<keyword evidence="3 4" id="KW-0175">Coiled coil</keyword>
<reference evidence="6 7" key="1">
    <citation type="journal article" date="2019" name="Sci. Rep.">
        <title>Comparative genomics of chytrid fungi reveal insights into the obligate biotrophic and pathogenic lifestyle of Synchytrium endobioticum.</title>
        <authorList>
            <person name="van de Vossenberg B.T.L.H."/>
            <person name="Warris S."/>
            <person name="Nguyen H.D.T."/>
            <person name="van Gent-Pelzer M.P.E."/>
            <person name="Joly D.L."/>
            <person name="van de Geest H.C."/>
            <person name="Bonants P.J.M."/>
            <person name="Smith D.S."/>
            <person name="Levesque C.A."/>
            <person name="van der Lee T.A.J."/>
        </authorList>
    </citation>
    <scope>NUCLEOTIDE SEQUENCE [LARGE SCALE GENOMIC DNA]</scope>
    <source>
        <strain evidence="6 7">CBS 675.73</strain>
    </source>
</reference>
<evidence type="ECO:0000313" key="6">
    <source>
        <dbReference type="EMBL" id="TPX75011.1"/>
    </source>
</evidence>
<evidence type="ECO:0000256" key="2">
    <source>
        <dbReference type="ARBA" id="ARBA00023034"/>
    </source>
</evidence>
<dbReference type="GO" id="GO:0048211">
    <property type="term" value="P:Golgi vesicle docking"/>
    <property type="evidence" value="ECO:0007669"/>
    <property type="project" value="TreeGrafter"/>
</dbReference>
<dbReference type="InterPro" id="IPR006953">
    <property type="entry name" value="Vesicle_Uso1_P115_head"/>
</dbReference>
<sequence>MSFLFSALGGGAVKETDPQETVSKLVDRATHATLLEDRRAAVLGLKAMARDYRQIVGSAALSVLVGVLKTDRMDVEIIKAALETLNVICSFDEDLDGKEGREDLSRLFTEVYTKDPANVTVLLEILEEFEFYIRFNAIQFLTTLLETSSERLQECVLTSPIGISRLMDLLDDSREIIRNESLLLLIALTSNNAEIQKIIAFENAFERLLGIVLAEGASDGDIIVQDCLTLTLNLLRYNVSNQNLFRESSCIQKIPSLLLTHSILQDQQGNPVPASLTHYANTWNNQKIINAELILELVRILVSPNSPNTAMNQKIMNQGQILLPIIELALSNRVHVKVRTQALNAVGDVIRGNTANQEVLGKYVVMPSSKQTAHEIPTSAILCLVKTALSGESYTLRAAGAYCFQSFVFNNQDNQLALAATLTPPPFDSTSNEQIESPGSLMISSVLDWKASKADPYRAWFATNLLSHIVSENPRCQEMALSVKMDDSDSAEPISLLHKLMYALLVGCREGADIRVILGILALLATWLFGSSQALIEQVNASSGVDPLIQGMAAYIISICHEYNDNSEASFTQSSLQSLIVSRIGGDVFMSRIERLKDSKYFQKAALSFHPAGDSKMIPEVYFDAAFVDLLKSSSEPMVRSVINPKGKSAIAAKKNAEMEQLQALVDSYKLKLAQQEYELVESRNILAQTEMMHKEEVSQLKNEIATVNAKATAQSWTPQPVSPKIEAPPAVASSEIVAKMDALTMELQVKNQQYDVILQEQEDLLVCLAESDITIKSLKDRLRALGQEVPEDDLDDDEDDDDAE</sequence>
<feature type="domain" description="Vesicle tethering protein Uso1/P115-like head" evidence="5">
    <location>
        <begin position="353"/>
        <end position="641"/>
    </location>
</feature>
<dbReference type="GO" id="GO:0005783">
    <property type="term" value="C:endoplasmic reticulum"/>
    <property type="evidence" value="ECO:0007669"/>
    <property type="project" value="TreeGrafter"/>
</dbReference>
<dbReference type="InterPro" id="IPR016024">
    <property type="entry name" value="ARM-type_fold"/>
</dbReference>
<evidence type="ECO:0000256" key="4">
    <source>
        <dbReference type="SAM" id="Coils"/>
    </source>
</evidence>
<keyword evidence="7" id="KW-1185">Reference proteome</keyword>
<dbReference type="STRING" id="246404.A0A507FF84"/>
<evidence type="ECO:0000259" key="5">
    <source>
        <dbReference type="Pfam" id="PF04869"/>
    </source>
</evidence>
<evidence type="ECO:0000313" key="7">
    <source>
        <dbReference type="Proteomes" id="UP000320333"/>
    </source>
</evidence>
<organism evidence="6 7">
    <name type="scientific">Chytriomyces confervae</name>
    <dbReference type="NCBI Taxonomy" id="246404"/>
    <lineage>
        <taxon>Eukaryota</taxon>
        <taxon>Fungi</taxon>
        <taxon>Fungi incertae sedis</taxon>
        <taxon>Chytridiomycota</taxon>
        <taxon>Chytridiomycota incertae sedis</taxon>
        <taxon>Chytridiomycetes</taxon>
        <taxon>Chytridiales</taxon>
        <taxon>Chytriomycetaceae</taxon>
        <taxon>Chytriomyces</taxon>
    </lineage>
</organism>
<dbReference type="InterPro" id="IPR011989">
    <property type="entry name" value="ARM-like"/>
</dbReference>
<dbReference type="Pfam" id="PF18770">
    <property type="entry name" value="Arm_vescicular"/>
    <property type="match status" value="1"/>
</dbReference>
<dbReference type="SUPFAM" id="SSF48371">
    <property type="entry name" value="ARM repeat"/>
    <property type="match status" value="2"/>
</dbReference>
<dbReference type="GO" id="GO:0006886">
    <property type="term" value="P:intracellular protein transport"/>
    <property type="evidence" value="ECO:0007669"/>
    <property type="project" value="InterPro"/>
</dbReference>
<dbReference type="PANTHER" id="PTHR10013">
    <property type="entry name" value="GENERAL VESICULAR TRANSPORT FACTOR P115"/>
    <property type="match status" value="1"/>
</dbReference>
<dbReference type="GO" id="GO:0000139">
    <property type="term" value="C:Golgi membrane"/>
    <property type="evidence" value="ECO:0007669"/>
    <property type="project" value="InterPro"/>
</dbReference>
<accession>A0A507FF84</accession>
<dbReference type="EMBL" id="QEAP01000099">
    <property type="protein sequence ID" value="TPX75011.1"/>
    <property type="molecule type" value="Genomic_DNA"/>
</dbReference>
<dbReference type="GO" id="GO:0005795">
    <property type="term" value="C:Golgi stack"/>
    <property type="evidence" value="ECO:0007669"/>
    <property type="project" value="TreeGrafter"/>
</dbReference>
<dbReference type="Proteomes" id="UP000320333">
    <property type="component" value="Unassembled WGS sequence"/>
</dbReference>
<dbReference type="PANTHER" id="PTHR10013:SF0">
    <property type="entry name" value="GENERAL VESICULAR TRANSPORT FACTOR P115"/>
    <property type="match status" value="1"/>
</dbReference>
<proteinExistence type="predicted"/>
<dbReference type="GO" id="GO:0012507">
    <property type="term" value="C:ER to Golgi transport vesicle membrane"/>
    <property type="evidence" value="ECO:0007669"/>
    <property type="project" value="TreeGrafter"/>
</dbReference>
<evidence type="ECO:0000256" key="1">
    <source>
        <dbReference type="ARBA" id="ARBA00004555"/>
    </source>
</evidence>
<comment type="caution">
    <text evidence="6">The sequence shown here is derived from an EMBL/GenBank/DDBJ whole genome shotgun (WGS) entry which is preliminary data.</text>
</comment>
<comment type="subcellular location">
    <subcellularLocation>
        <location evidence="1">Golgi apparatus</location>
    </subcellularLocation>
</comment>
<dbReference type="Pfam" id="PF04869">
    <property type="entry name" value="Uso1_p115_head"/>
    <property type="match status" value="1"/>
</dbReference>
<dbReference type="AlphaFoldDB" id="A0A507FF84"/>
<feature type="coiled-coil region" evidence="4">
    <location>
        <begin position="652"/>
        <end position="679"/>
    </location>
</feature>